<organism evidence="1 2">
    <name type="scientific">Trifolium subterraneum</name>
    <name type="common">Subterranean clover</name>
    <dbReference type="NCBI Taxonomy" id="3900"/>
    <lineage>
        <taxon>Eukaryota</taxon>
        <taxon>Viridiplantae</taxon>
        <taxon>Streptophyta</taxon>
        <taxon>Embryophyta</taxon>
        <taxon>Tracheophyta</taxon>
        <taxon>Spermatophyta</taxon>
        <taxon>Magnoliopsida</taxon>
        <taxon>eudicotyledons</taxon>
        <taxon>Gunneridae</taxon>
        <taxon>Pentapetalae</taxon>
        <taxon>rosids</taxon>
        <taxon>fabids</taxon>
        <taxon>Fabales</taxon>
        <taxon>Fabaceae</taxon>
        <taxon>Papilionoideae</taxon>
        <taxon>50 kb inversion clade</taxon>
        <taxon>NPAAA clade</taxon>
        <taxon>Hologalegina</taxon>
        <taxon>IRL clade</taxon>
        <taxon>Trifolieae</taxon>
        <taxon>Trifolium</taxon>
    </lineage>
</organism>
<dbReference type="Proteomes" id="UP000242715">
    <property type="component" value="Unassembled WGS sequence"/>
</dbReference>
<keyword evidence="2" id="KW-1185">Reference proteome</keyword>
<dbReference type="EMBL" id="DF975300">
    <property type="protein sequence ID" value="GAU51632.1"/>
    <property type="molecule type" value="Genomic_DNA"/>
</dbReference>
<evidence type="ECO:0000313" key="1">
    <source>
        <dbReference type="EMBL" id="GAU51632.1"/>
    </source>
</evidence>
<reference evidence="2" key="1">
    <citation type="journal article" date="2017" name="Front. Plant Sci.">
        <title>Climate Clever Clovers: New Paradigm to Reduce the Environmental Footprint of Ruminants by Breeding Low Methanogenic Forages Utilizing Haplotype Variation.</title>
        <authorList>
            <person name="Kaur P."/>
            <person name="Appels R."/>
            <person name="Bayer P.E."/>
            <person name="Keeble-Gagnere G."/>
            <person name="Wang J."/>
            <person name="Hirakawa H."/>
            <person name="Shirasawa K."/>
            <person name="Vercoe P."/>
            <person name="Stefanova K."/>
            <person name="Durmic Z."/>
            <person name="Nichols P."/>
            <person name="Revell C."/>
            <person name="Isobe S.N."/>
            <person name="Edwards D."/>
            <person name="Erskine W."/>
        </authorList>
    </citation>
    <scope>NUCLEOTIDE SEQUENCE [LARGE SCALE GENOMIC DNA]</scope>
    <source>
        <strain evidence="2">cv. Daliak</strain>
    </source>
</reference>
<gene>
    <name evidence="1" type="ORF">TSUD_414560</name>
</gene>
<dbReference type="AlphaFoldDB" id="A0A2Z6PL37"/>
<sequence length="269" mass="31101">MAEHTCMNEARFAEMEKRRKDQFNRIDALLETLLEKYNCPRSSSHGVVNSFNQTLPFQSKSVAESSRELNQRMAEISKEIKQSCTRITNLLQEEIVGTKYVLIHTLRSSEGTTWSGAKQSSEAQRGSECLKEFRSSEKFITSRMFRCLQEFRSYLLVMSHLEDEDVQKLNWERLSEANHSRPIRLQVIKGSSEAKEFPKSSEGLHQLQLSSLMICSKVKPLCKGRRGFTQRIFQDYSCPFYNGNFSNVSMSFSTHINMPKKELMTSDLH</sequence>
<protein>
    <submittedName>
        <fullName evidence="1">Uncharacterized protein</fullName>
    </submittedName>
</protein>
<proteinExistence type="predicted"/>
<evidence type="ECO:0000313" key="2">
    <source>
        <dbReference type="Proteomes" id="UP000242715"/>
    </source>
</evidence>
<accession>A0A2Z6PL37</accession>
<name>A0A2Z6PL37_TRISU</name>